<evidence type="ECO:0000256" key="3">
    <source>
        <dbReference type="ARBA" id="ARBA00022679"/>
    </source>
</evidence>
<dbReference type="NCBIfam" id="NF033452">
    <property type="entry name" value="BREX_1_MTaseX"/>
    <property type="match status" value="1"/>
</dbReference>
<evidence type="ECO:0000256" key="1">
    <source>
        <dbReference type="ARBA" id="ARBA00011900"/>
    </source>
</evidence>
<dbReference type="Gene3D" id="3.40.50.150">
    <property type="entry name" value="Vaccinia Virus protein VP39"/>
    <property type="match status" value="2"/>
</dbReference>
<dbReference type="GO" id="GO:0006304">
    <property type="term" value="P:DNA modification"/>
    <property type="evidence" value="ECO:0007669"/>
    <property type="project" value="InterPro"/>
</dbReference>
<dbReference type="InterPro" id="IPR047939">
    <property type="entry name" value="BREX_1_PglX"/>
</dbReference>
<keyword evidence="3" id="KW-0808">Transferase</keyword>
<protein>
    <recommendedName>
        <fullName evidence="1">site-specific DNA-methyltransferase (adenine-specific)</fullName>
        <ecNumber evidence="1">2.1.1.72</ecNumber>
    </recommendedName>
</protein>
<keyword evidence="2" id="KW-0489">Methyltransferase</keyword>
<dbReference type="PANTHER" id="PTHR33841:SF1">
    <property type="entry name" value="DNA METHYLTRANSFERASE A"/>
    <property type="match status" value="1"/>
</dbReference>
<dbReference type="InterPro" id="IPR011639">
    <property type="entry name" value="MethylTrfase_TaqI-like_dom"/>
</dbReference>
<comment type="caution">
    <text evidence="7">The sequence shown here is derived from an EMBL/GenBank/DDBJ whole genome shotgun (WGS) entry which is preliminary data.</text>
</comment>
<dbReference type="AlphaFoldDB" id="A0A9Q8JHI7"/>
<evidence type="ECO:0000256" key="4">
    <source>
        <dbReference type="ARBA" id="ARBA00022691"/>
    </source>
</evidence>
<dbReference type="EC" id="2.1.1.72" evidence="1"/>
<dbReference type="PANTHER" id="PTHR33841">
    <property type="entry name" value="DNA METHYLTRANSFERASE YEEA-RELATED"/>
    <property type="match status" value="1"/>
</dbReference>
<accession>A0A9Q8JHI7</accession>
<reference evidence="7 8" key="1">
    <citation type="submission" date="2019-07" db="EMBL/GenBank/DDBJ databases">
        <title>Genome sequence of Weissella cibaria GK1.</title>
        <authorList>
            <person name="Choi H.-J."/>
        </authorList>
    </citation>
    <scope>NUCLEOTIDE SEQUENCE [LARGE SCALE GENOMIC DNA]</scope>
    <source>
        <strain evidence="7 8">GK1</strain>
    </source>
</reference>
<evidence type="ECO:0000313" key="7">
    <source>
        <dbReference type="EMBL" id="TVV27497.1"/>
    </source>
</evidence>
<gene>
    <name evidence="7" type="primary">pglX</name>
    <name evidence="7" type="ORF">FO435_06170</name>
</gene>
<evidence type="ECO:0000259" key="6">
    <source>
        <dbReference type="Pfam" id="PF07669"/>
    </source>
</evidence>
<dbReference type="RefSeq" id="WP_145463939.1">
    <property type="nucleotide sequence ID" value="NZ_VNHC01000002.1"/>
</dbReference>
<evidence type="ECO:0000313" key="8">
    <source>
        <dbReference type="Proteomes" id="UP000320012"/>
    </source>
</evidence>
<dbReference type="InterPro" id="IPR050953">
    <property type="entry name" value="N4_N6_ade-DNA_methylase"/>
</dbReference>
<dbReference type="EMBL" id="VNHC01000002">
    <property type="protein sequence ID" value="TVV27497.1"/>
    <property type="molecule type" value="Genomic_DNA"/>
</dbReference>
<feature type="domain" description="Type II methyltransferase M.TaqI-like" evidence="6">
    <location>
        <begin position="371"/>
        <end position="597"/>
    </location>
</feature>
<evidence type="ECO:0000256" key="2">
    <source>
        <dbReference type="ARBA" id="ARBA00022603"/>
    </source>
</evidence>
<comment type="catalytic activity">
    <reaction evidence="5">
        <text>a 2'-deoxyadenosine in DNA + S-adenosyl-L-methionine = an N(6)-methyl-2'-deoxyadenosine in DNA + S-adenosyl-L-homocysteine + H(+)</text>
        <dbReference type="Rhea" id="RHEA:15197"/>
        <dbReference type="Rhea" id="RHEA-COMP:12418"/>
        <dbReference type="Rhea" id="RHEA-COMP:12419"/>
        <dbReference type="ChEBI" id="CHEBI:15378"/>
        <dbReference type="ChEBI" id="CHEBI:57856"/>
        <dbReference type="ChEBI" id="CHEBI:59789"/>
        <dbReference type="ChEBI" id="CHEBI:90615"/>
        <dbReference type="ChEBI" id="CHEBI:90616"/>
        <dbReference type="EC" id="2.1.1.72"/>
    </reaction>
</comment>
<sequence>MDKRAINNFAVKARRDLIRDITNKLGLLGIDEAGIQEKRAESTAEIEYYGELAYEISGDDIRLRRELVSHLKSRVADDWNTVLQDFIEEVAYTWFNRIIAIRFMEVNDYLPSKTRVLSSENGRTEPDILTEAFDIEDDLHGFSSNQRALLAKALDTEIPEDLDKAYTMLFIKQANALNDNLPYLFERTSDYMQLLFTPSYHDGVIKDLIDGIPESDFDVQLEGQVEVIGWLYQYYNEEPKDLAFKKKSYKKEDIPAVTQLFTPDWVVRYMVENSIGRYWIRGLLKKGDPRSEKEIAQSFGWEYYLPESADNQELLVSSSTPEQFATPEDITVIDPAMGSGHILVYAYDVLQQIYESEGFSKKDSAELILQKNLFGLDIDNRAFQLSYFAIMMKARQDNRKVLSQGIRPNVFDVPNISDSVDFADLLIKKADVVDTNGIKNSLRQLLSVFSHGDSLGSIIEINPAIDFKELQKLTKSNLLINEDGFDAIEAGKMQQTLRNMLPVAKILSSRFTIAITNPPYMQASKMPKDLKAYVTSNYVDSKSDLFSVFIERLAKFVGSNGLYAMITQHQWMFLSSFERLRNKINKQSIINMAHLGTKAFEEIGGEVVQTTAFVMQNTQMSDYVGAFVRLVDYDSQKKKQAAYLNAVNSTESKDVYRTNQTNFSAMPGRPIVYWFSNRDFSIFKSNKTIGDLTKGGTGLQTSNGKRFLRLWHEVASNQLDRKWKPYAKGGAFRRWSGNDDYVVNWGEKGTELKRFIVDRYTYLKGNYSLVIKNEGDYFKEGVLTTKITSGKLSFRFSPSAQIFSDATTGIFPDKHLLYLLGVLNSKVIFLTEELNPTLNFQAGDIEKMPLIISNENIVQVLVENNISMSNTDWNAFEKNRHFQAHPFLKHIDEHNRNWTLKDAFEVWAKEAQDRFNQLKSNEEELNRIFIDLYGLQDELTPDVADKDVSVRIADEVRDVKSFLSYFVGLVFGRYSLDVPGLAYAGGDWDDSKYNSFQPNKDNVLVLSDDNYFNDSRDIISRLKEFLMIAFGDDNVQENLEYIAQVVGKNGDTAEERIRQYFIKDFYKDHVSVYSKRPIYWEYNSGKKEGFRALMYVHRYDADTTGTIRMDYLLPLQEAYENALVNFESLVENETVAKTRKIYAKKVTRLTNQIDEIKLFDQVLQHLATLRIEIDLDDGVVKNHEKIQAGQNLLTKIK</sequence>
<dbReference type="InterPro" id="IPR029063">
    <property type="entry name" value="SAM-dependent_MTases_sf"/>
</dbReference>
<organism evidence="7 8">
    <name type="scientific">Weissella cibaria</name>
    <dbReference type="NCBI Taxonomy" id="137591"/>
    <lineage>
        <taxon>Bacteria</taxon>
        <taxon>Bacillati</taxon>
        <taxon>Bacillota</taxon>
        <taxon>Bacilli</taxon>
        <taxon>Lactobacillales</taxon>
        <taxon>Lactobacillaceae</taxon>
        <taxon>Weissella</taxon>
    </lineage>
</organism>
<dbReference type="Pfam" id="PF07669">
    <property type="entry name" value="Eco57I"/>
    <property type="match status" value="1"/>
</dbReference>
<dbReference type="GO" id="GO:0032259">
    <property type="term" value="P:methylation"/>
    <property type="evidence" value="ECO:0007669"/>
    <property type="project" value="UniProtKB-KW"/>
</dbReference>
<dbReference type="SUPFAM" id="SSF53335">
    <property type="entry name" value="S-adenosyl-L-methionine-dependent methyltransferases"/>
    <property type="match status" value="1"/>
</dbReference>
<dbReference type="Proteomes" id="UP000320012">
    <property type="component" value="Unassembled WGS sequence"/>
</dbReference>
<proteinExistence type="predicted"/>
<evidence type="ECO:0000256" key="5">
    <source>
        <dbReference type="ARBA" id="ARBA00047942"/>
    </source>
</evidence>
<keyword evidence="4" id="KW-0949">S-adenosyl-L-methionine</keyword>
<dbReference type="GO" id="GO:0009007">
    <property type="term" value="F:site-specific DNA-methyltransferase (adenine-specific) activity"/>
    <property type="evidence" value="ECO:0007669"/>
    <property type="project" value="UniProtKB-EC"/>
</dbReference>
<name>A0A9Q8JHI7_9LACO</name>